<name>A0A8T2SZ63_CERRI</name>
<dbReference type="GO" id="GO:0003910">
    <property type="term" value="F:DNA ligase (ATP) activity"/>
    <property type="evidence" value="ECO:0007669"/>
    <property type="project" value="InterPro"/>
</dbReference>
<feature type="domain" description="DNA ligase ATP-dependent N-terminal" evidence="2">
    <location>
        <begin position="15"/>
        <end position="195"/>
    </location>
</feature>
<dbReference type="GO" id="GO:0006303">
    <property type="term" value="P:double-strand break repair via nonhomologous end joining"/>
    <property type="evidence" value="ECO:0007669"/>
    <property type="project" value="TreeGrafter"/>
</dbReference>
<dbReference type="GO" id="GO:0032807">
    <property type="term" value="C:DNA ligase IV complex"/>
    <property type="evidence" value="ECO:0007669"/>
    <property type="project" value="TreeGrafter"/>
</dbReference>
<sequence length="254" mass="28258">MASGVPEEDVPSMAFGLVCSCLEELEKNSRNAGRKAACLRILHRLLQAARSRGELYAVVRLLIPKRDVERQHYNLKESTIAVLLIEALGIGAESNDGMLLNNWKRASNFAAGDFAGLAMQVVSRRQSIDSSNLSVAELNLMLDMLAKSSKRQARVDITRNFLKSSKALELKWLIRIILKDLKIGLGENTILDVLHEDARAMMATCIDLKRVCAELHDPKSHPFRRELVLGKVLKSQHSKRMNSVEAAWGAADET</sequence>
<dbReference type="SUPFAM" id="SSF117018">
    <property type="entry name" value="ATP-dependent DNA ligase DNA-binding domain"/>
    <property type="match status" value="1"/>
</dbReference>
<keyword evidence="4" id="KW-1185">Reference proteome</keyword>
<evidence type="ECO:0000259" key="2">
    <source>
        <dbReference type="Pfam" id="PF04675"/>
    </source>
</evidence>
<dbReference type="Proteomes" id="UP000825935">
    <property type="component" value="Chromosome 17"/>
</dbReference>
<protein>
    <recommendedName>
        <fullName evidence="2">DNA ligase ATP-dependent N-terminal domain-containing protein</fullName>
    </recommendedName>
</protein>
<evidence type="ECO:0000256" key="1">
    <source>
        <dbReference type="ARBA" id="ARBA00022598"/>
    </source>
</evidence>
<dbReference type="InterPro" id="IPR029710">
    <property type="entry name" value="LIG4"/>
</dbReference>
<dbReference type="OrthoDB" id="151490at2759"/>
<dbReference type="GO" id="GO:0006310">
    <property type="term" value="P:DNA recombination"/>
    <property type="evidence" value="ECO:0007669"/>
    <property type="project" value="InterPro"/>
</dbReference>
<dbReference type="Pfam" id="PF04675">
    <property type="entry name" value="DNA_ligase_A_N"/>
    <property type="match status" value="1"/>
</dbReference>
<dbReference type="GO" id="GO:0006297">
    <property type="term" value="P:nucleotide-excision repair, DNA gap filling"/>
    <property type="evidence" value="ECO:0007669"/>
    <property type="project" value="TreeGrafter"/>
</dbReference>
<evidence type="ECO:0000313" key="4">
    <source>
        <dbReference type="Proteomes" id="UP000825935"/>
    </source>
</evidence>
<dbReference type="EMBL" id="CM035422">
    <property type="protein sequence ID" value="KAH7373686.1"/>
    <property type="molecule type" value="Genomic_DNA"/>
</dbReference>
<dbReference type="PANTHER" id="PTHR45997:SF1">
    <property type="entry name" value="DNA LIGASE 4"/>
    <property type="match status" value="1"/>
</dbReference>
<organism evidence="3 4">
    <name type="scientific">Ceratopteris richardii</name>
    <name type="common">Triangle waterfern</name>
    <dbReference type="NCBI Taxonomy" id="49495"/>
    <lineage>
        <taxon>Eukaryota</taxon>
        <taxon>Viridiplantae</taxon>
        <taxon>Streptophyta</taxon>
        <taxon>Embryophyta</taxon>
        <taxon>Tracheophyta</taxon>
        <taxon>Polypodiopsida</taxon>
        <taxon>Polypodiidae</taxon>
        <taxon>Polypodiales</taxon>
        <taxon>Pteridineae</taxon>
        <taxon>Pteridaceae</taxon>
        <taxon>Parkerioideae</taxon>
        <taxon>Ceratopteris</taxon>
    </lineage>
</organism>
<dbReference type="OMA" id="EYKHAIS"/>
<dbReference type="GO" id="GO:0005524">
    <property type="term" value="F:ATP binding"/>
    <property type="evidence" value="ECO:0007669"/>
    <property type="project" value="InterPro"/>
</dbReference>
<dbReference type="Gene3D" id="1.10.3260.10">
    <property type="entry name" value="DNA ligase, ATP-dependent, N-terminal domain"/>
    <property type="match status" value="1"/>
</dbReference>
<dbReference type="InterPro" id="IPR012308">
    <property type="entry name" value="DNA_ligase_ATP-dep_N"/>
</dbReference>
<proteinExistence type="predicted"/>
<gene>
    <name evidence="3" type="ORF">KP509_17G068600</name>
</gene>
<evidence type="ECO:0000313" key="3">
    <source>
        <dbReference type="EMBL" id="KAH7373686.1"/>
    </source>
</evidence>
<dbReference type="PANTHER" id="PTHR45997">
    <property type="entry name" value="DNA LIGASE 4"/>
    <property type="match status" value="1"/>
</dbReference>
<reference evidence="3" key="1">
    <citation type="submission" date="2021-08" db="EMBL/GenBank/DDBJ databases">
        <title>WGS assembly of Ceratopteris richardii.</title>
        <authorList>
            <person name="Marchant D.B."/>
            <person name="Chen G."/>
            <person name="Jenkins J."/>
            <person name="Shu S."/>
            <person name="Leebens-Mack J."/>
            <person name="Grimwood J."/>
            <person name="Schmutz J."/>
            <person name="Soltis P."/>
            <person name="Soltis D."/>
            <person name="Chen Z.-H."/>
        </authorList>
    </citation>
    <scope>NUCLEOTIDE SEQUENCE</scope>
    <source>
        <strain evidence="3">Whitten #5841</strain>
        <tissue evidence="3">Leaf</tissue>
    </source>
</reference>
<dbReference type="GO" id="GO:0003677">
    <property type="term" value="F:DNA binding"/>
    <property type="evidence" value="ECO:0007669"/>
    <property type="project" value="InterPro"/>
</dbReference>
<dbReference type="InterPro" id="IPR036599">
    <property type="entry name" value="DNA_ligase_N_sf"/>
</dbReference>
<accession>A0A8T2SZ63</accession>
<comment type="caution">
    <text evidence="3">The sequence shown here is derived from an EMBL/GenBank/DDBJ whole genome shotgun (WGS) entry which is preliminary data.</text>
</comment>
<keyword evidence="1" id="KW-0436">Ligase</keyword>
<dbReference type="AlphaFoldDB" id="A0A8T2SZ63"/>